<comment type="caution">
    <text evidence="11">The sequence shown here is derived from an EMBL/GenBank/DDBJ whole genome shotgun (WGS) entry which is preliminary data.</text>
</comment>
<dbReference type="RefSeq" id="WP_260978946.1">
    <property type="nucleotide sequence ID" value="NZ_JAODBU010000011.1"/>
</dbReference>
<comment type="similarity">
    <text evidence="2">Belongs to the glycosyl hydrolase 81 family.</text>
</comment>
<feature type="signal peptide" evidence="9">
    <location>
        <begin position="1"/>
        <end position="29"/>
    </location>
</feature>
<organism evidence="11 12">
    <name type="scientific">Eubacterium album</name>
    <dbReference type="NCBI Taxonomy" id="2978477"/>
    <lineage>
        <taxon>Bacteria</taxon>
        <taxon>Bacillati</taxon>
        <taxon>Bacillota</taxon>
        <taxon>Clostridia</taxon>
        <taxon>Eubacteriales</taxon>
        <taxon>Eubacteriaceae</taxon>
        <taxon>Eubacterium</taxon>
    </lineage>
</organism>
<dbReference type="PROSITE" id="PS50022">
    <property type="entry name" value="FA58C_3"/>
    <property type="match status" value="5"/>
</dbReference>
<keyword evidence="4" id="KW-0378">Hydrolase</keyword>
<keyword evidence="7" id="KW-0961">Cell wall biogenesis/degradation</keyword>
<feature type="domain" description="F5/8 type C" evidence="10">
    <location>
        <begin position="175"/>
        <end position="325"/>
    </location>
</feature>
<protein>
    <recommendedName>
        <fullName evidence="3">glucan endo-1,3-beta-D-glucosidase</fullName>
        <ecNumber evidence="3">3.2.1.39</ecNumber>
    </recommendedName>
</protein>
<dbReference type="Pfam" id="PF13287">
    <property type="entry name" value="Fn3_assoc"/>
    <property type="match status" value="1"/>
</dbReference>
<evidence type="ECO:0000256" key="6">
    <source>
        <dbReference type="ARBA" id="ARBA00023295"/>
    </source>
</evidence>
<reference evidence="11" key="1">
    <citation type="submission" date="2022-09" db="EMBL/GenBank/DDBJ databases">
        <title>Eubacterium sp. LFL-14 isolated from human feces.</title>
        <authorList>
            <person name="Liu F."/>
        </authorList>
    </citation>
    <scope>NUCLEOTIDE SEQUENCE</scope>
    <source>
        <strain evidence="11">LFL-14</strain>
    </source>
</reference>
<evidence type="ECO:0000256" key="7">
    <source>
        <dbReference type="ARBA" id="ARBA00023316"/>
    </source>
</evidence>
<dbReference type="InterPro" id="IPR059177">
    <property type="entry name" value="GH29D-like_dom"/>
</dbReference>
<keyword evidence="12" id="KW-1185">Reference proteome</keyword>
<keyword evidence="9" id="KW-0732">Signal</keyword>
<proteinExistence type="inferred from homology"/>
<dbReference type="EMBL" id="JAODBU010000011">
    <property type="protein sequence ID" value="MCT7399605.1"/>
    <property type="molecule type" value="Genomic_DNA"/>
</dbReference>
<sequence length="1719" mass="190707">MKTKNLRKVSKRAASFALSAALVVGVVPAQNLMPTVKAADDNTPYVISNGRMVYASSSVENSDPSYAVDGSTSTRWESSWNNKNEWMYVDIGKVTQITGVKLMWEGAYATAYKIQFSDDEENWRDVYTNNSCKGGNETIDLSGSARYVRIYMTDKALAAYGYSLYEFQVLGLNGVTQRPVDYGKNIAEGKNVTASSLRDVWWMYDDKGVINQSTVLAKNAVDGNMNSYWTSGEKDNQWLCVDLGRNHEIGRVVINWASDAGKIYDIQTSTDGNNWTTLYRQTKGSGNKVDNVELYANARYVRMYGYTRVENGSGFSINELQVYEYKNGDKKVTHNIEALPQSQVKKTANNKGSYLSNDMYEAKAKLPVYAADNIKVPVESNDWWQSILINKFGNMLSTLPLKTKYSTKGLGVLTATEGWLPAMGETDVNVSVVSETKPDFYIMPENLDTASACDKVMDYSDYSVKVGLCDDNHVAMQSTHVKGSPYIFTEYGTTRTIYVSSSADAQCFDANGNAILANNLDKITADHIGLQVTDDDNKNGTKNSTSYYCLTVPENTTFKKIGSYIKVTFPADNGYMSIGTMQAKNQLETFFAHGYAFVTDTAVTYDYSDDNAKINSHYNLTTTVKRNGFSNESMLCMLPHQWKNSTDDNNAFTTYTSVRGDLKTIISNKFTTTKTFAGLIPTFAIPSGSDFDSEEAQMYLAQLDDATKNLNPAADAYWEGKNLHPLGMGVLMADQLGDTELRDEFLARIKKILVNWFTYDGKDDISYFIYDNNWGTLYYAQSEFGANASICDHHFTYGYFMFAATVLATYDEEFYNDYKEMIEMLIRDYANPSDTDSEFCRFRSYDLYEGHSWAGGYADNDSGNNQESASESLFSWVSLYLWGTLTGNDTYRDAGVFGFSNEMDAVEQYWFDYDKDNWVKEWPYDVVGQVYGGINFYGTFFGGQPLYVYGIQWLPISEYLTYYGMNQARCAEIYQGLLDDTDTAMKKAVIVARNEGKTEEEIQTMLDTYPQADTGWQHITWPFLSQTNPTLALQKFLANDDKVQKTDTANTYWFINSMKELGTKTTNIVATGDCSAAVYYNKNTNKYTATVWNPTNDTKKVTFKNANGTTLGTATIGAKALVSFEVYKDKKFDITQAQTPEISVPTGTYDDTQYVEIKSSTEGATIYYTTDGTRPTTSSKVYDGIIPVSSTSTVKAIAVKDGYITSAMASSTITVNGAEVSKNTNIALGKNVTVSSSENPSIGGDKLVDNDGTTRWSSEFTDDQWFNIDLGGNYTINKVTLDWEASYATAYKIQTSVDGNSWNTVYSTTSGKGGDEEIVFDATTCRYVRFQGEKRVMQYGYSLWEVGVYEAKKVEQPSFSLASGNYSGNKKLQISSATKGVEIRYTTDGSTPNENSKLYVPSITLNKNTTIKAIAYRKGMIASEVTTATYTINGGSTTEPEQPTEPSIPEEGESTLVNVAKGKTASTSGTETDAMAVANAFDGDEGTRWSSNFADDAWIAVDLGKTYAVSKVVLNWEGAYGESYKIQTSTDGKNWTTAKDVTGKNGGIDTITFNTVNARYVRMQGVKRGLPYGYSLWEMEVYATVKETAEYGVVSKGKTASTSGAETDAMAAANAFDGDEGTRWSSNFADDAWISVDLGKTYAIDKVVLNWEGAYGESYKIQTSTDGKNWTTAKDVTGKNGGIDTITFNTVNARYVKMQGVKRGLPYGYSLWEMQVYGK</sequence>
<dbReference type="PANTHER" id="PTHR31983:SF0">
    <property type="entry name" value="GLUCAN ENDO-1,3-BETA-D-GLUCOSIDASE 2"/>
    <property type="match status" value="1"/>
</dbReference>
<dbReference type="Pfam" id="PF00754">
    <property type="entry name" value="F5_F8_type_C"/>
    <property type="match status" value="2"/>
</dbReference>
<dbReference type="PROSITE" id="PS52008">
    <property type="entry name" value="GH81"/>
    <property type="match status" value="1"/>
</dbReference>
<keyword evidence="6" id="KW-0326">Glycosidase</keyword>
<dbReference type="Proteomes" id="UP001431199">
    <property type="component" value="Unassembled WGS sequence"/>
</dbReference>
<feature type="domain" description="F5/8 type C" evidence="10">
    <location>
        <begin position="1215"/>
        <end position="1351"/>
    </location>
</feature>
<dbReference type="InterPro" id="IPR005200">
    <property type="entry name" value="Endo-beta-glucanase"/>
</dbReference>
<evidence type="ECO:0000313" key="11">
    <source>
        <dbReference type="EMBL" id="MCT7399605.1"/>
    </source>
</evidence>
<dbReference type="Pfam" id="PF17652">
    <property type="entry name" value="Glyco_hydro81C"/>
    <property type="match status" value="1"/>
</dbReference>
<evidence type="ECO:0000256" key="1">
    <source>
        <dbReference type="ARBA" id="ARBA00000382"/>
    </source>
</evidence>
<name>A0ABT2M2C1_9FIRM</name>
<dbReference type="InterPro" id="IPR008979">
    <property type="entry name" value="Galactose-bd-like_sf"/>
</dbReference>
<keyword evidence="5" id="KW-0119">Carbohydrate metabolism</keyword>
<dbReference type="Pfam" id="PF22633">
    <property type="entry name" value="F5_F8_type_C_2"/>
    <property type="match status" value="3"/>
</dbReference>
<dbReference type="Pfam" id="PF13290">
    <property type="entry name" value="CHB_HEX_C_1"/>
    <property type="match status" value="1"/>
</dbReference>
<dbReference type="SMART" id="SM00231">
    <property type="entry name" value="FA58C"/>
    <property type="match status" value="3"/>
</dbReference>
<evidence type="ECO:0000256" key="2">
    <source>
        <dbReference type="ARBA" id="ARBA00010730"/>
    </source>
</evidence>
<evidence type="ECO:0000256" key="9">
    <source>
        <dbReference type="SAM" id="SignalP"/>
    </source>
</evidence>
<dbReference type="InterPro" id="IPR040720">
    <property type="entry name" value="GH81_C"/>
</dbReference>
<dbReference type="InterPro" id="IPR000421">
    <property type="entry name" value="FA58C"/>
</dbReference>
<comment type="catalytic activity">
    <reaction evidence="1">
        <text>Hydrolysis of (1-&gt;3)-beta-D-glucosidic linkages in (1-&gt;3)-beta-D-glucans.</text>
        <dbReference type="EC" id="3.2.1.39"/>
    </reaction>
</comment>
<evidence type="ECO:0000256" key="3">
    <source>
        <dbReference type="ARBA" id="ARBA00012780"/>
    </source>
</evidence>
<feature type="domain" description="F5/8 type C" evidence="10">
    <location>
        <begin position="1585"/>
        <end position="1719"/>
    </location>
</feature>
<feature type="chain" id="PRO_5047490412" description="glucan endo-1,3-beta-D-glucosidase" evidence="9">
    <location>
        <begin position="30"/>
        <end position="1719"/>
    </location>
</feature>
<dbReference type="InterPro" id="IPR026876">
    <property type="entry name" value="Fn3_assoc_repeat"/>
</dbReference>
<evidence type="ECO:0000256" key="8">
    <source>
        <dbReference type="ARBA" id="ARBA00023326"/>
    </source>
</evidence>
<evidence type="ECO:0000256" key="5">
    <source>
        <dbReference type="ARBA" id="ARBA00023277"/>
    </source>
</evidence>
<evidence type="ECO:0000259" key="10">
    <source>
        <dbReference type="PROSITE" id="PS50022"/>
    </source>
</evidence>
<dbReference type="EC" id="3.2.1.39" evidence="3"/>
<feature type="domain" description="F5/8 type C" evidence="10">
    <location>
        <begin position="1443"/>
        <end position="1584"/>
    </location>
</feature>
<dbReference type="PANTHER" id="PTHR31983">
    <property type="entry name" value="ENDO-1,3(4)-BETA-GLUCANASE 1"/>
    <property type="match status" value="1"/>
</dbReference>
<evidence type="ECO:0000313" key="12">
    <source>
        <dbReference type="Proteomes" id="UP001431199"/>
    </source>
</evidence>
<dbReference type="Gene3D" id="2.60.120.260">
    <property type="entry name" value="Galactose-binding domain-like"/>
    <property type="match status" value="5"/>
</dbReference>
<feature type="domain" description="F5/8 type C" evidence="10">
    <location>
        <begin position="39"/>
        <end position="172"/>
    </location>
</feature>
<keyword evidence="8" id="KW-0624">Polysaccharide degradation</keyword>
<accession>A0ABT2M2C1</accession>
<gene>
    <name evidence="11" type="ORF">N5B56_11000</name>
</gene>
<dbReference type="SUPFAM" id="SSF49785">
    <property type="entry name" value="Galactose-binding domain-like"/>
    <property type="match status" value="5"/>
</dbReference>
<evidence type="ECO:0000256" key="4">
    <source>
        <dbReference type="ARBA" id="ARBA00022801"/>
    </source>
</evidence>